<evidence type="ECO:0000256" key="1">
    <source>
        <dbReference type="SAM" id="MobiDB-lite"/>
    </source>
</evidence>
<evidence type="ECO:0000313" key="4">
    <source>
        <dbReference type="Proteomes" id="UP000243975"/>
    </source>
</evidence>
<gene>
    <name evidence="3" type="ORF">Ccrd_009781</name>
</gene>
<keyword evidence="2" id="KW-0812">Transmembrane</keyword>
<feature type="compositionally biased region" description="Polar residues" evidence="1">
    <location>
        <begin position="90"/>
        <end position="108"/>
    </location>
</feature>
<dbReference type="STRING" id="59895.A0A103YMA9"/>
<dbReference type="PANTHER" id="PTHR36794:SF1">
    <property type="entry name" value="TRANSMEMBRANE PROTEIN"/>
    <property type="match status" value="1"/>
</dbReference>
<evidence type="ECO:0000313" key="3">
    <source>
        <dbReference type="EMBL" id="KVI11801.1"/>
    </source>
</evidence>
<evidence type="ECO:0008006" key="5">
    <source>
        <dbReference type="Google" id="ProtNLM"/>
    </source>
</evidence>
<comment type="caution">
    <text evidence="3">The sequence shown here is derived from an EMBL/GenBank/DDBJ whole genome shotgun (WGS) entry which is preliminary data.</text>
</comment>
<keyword evidence="2" id="KW-0472">Membrane</keyword>
<dbReference type="AlphaFoldDB" id="A0A103YMA9"/>
<dbReference type="Proteomes" id="UP000243975">
    <property type="component" value="Unassembled WGS sequence"/>
</dbReference>
<feature type="transmembrane region" description="Helical" evidence="2">
    <location>
        <begin position="43"/>
        <end position="61"/>
    </location>
</feature>
<proteinExistence type="predicted"/>
<feature type="region of interest" description="Disordered" evidence="1">
    <location>
        <begin position="1"/>
        <end position="23"/>
    </location>
</feature>
<dbReference type="PANTHER" id="PTHR36794">
    <property type="entry name" value="TRANSMEMBRANE PROTEIN"/>
    <property type="match status" value="1"/>
</dbReference>
<protein>
    <recommendedName>
        <fullName evidence="5">Transmembrane protein</fullName>
    </recommendedName>
</protein>
<organism evidence="3 4">
    <name type="scientific">Cynara cardunculus var. scolymus</name>
    <name type="common">Globe artichoke</name>
    <name type="synonym">Cynara scolymus</name>
    <dbReference type="NCBI Taxonomy" id="59895"/>
    <lineage>
        <taxon>Eukaryota</taxon>
        <taxon>Viridiplantae</taxon>
        <taxon>Streptophyta</taxon>
        <taxon>Embryophyta</taxon>
        <taxon>Tracheophyta</taxon>
        <taxon>Spermatophyta</taxon>
        <taxon>Magnoliopsida</taxon>
        <taxon>eudicotyledons</taxon>
        <taxon>Gunneridae</taxon>
        <taxon>Pentapetalae</taxon>
        <taxon>asterids</taxon>
        <taxon>campanulids</taxon>
        <taxon>Asterales</taxon>
        <taxon>Asteraceae</taxon>
        <taxon>Carduoideae</taxon>
        <taxon>Cardueae</taxon>
        <taxon>Carduinae</taxon>
        <taxon>Cynara</taxon>
    </lineage>
</organism>
<feature type="region of interest" description="Disordered" evidence="1">
    <location>
        <begin position="82"/>
        <end position="108"/>
    </location>
</feature>
<sequence>METPQKGNENHQEATSPSNAGGFRGLIYEQYCKAKENAEAYPYVWASYLIVYGGFGLWVSYRYRKLCKTEDRVKALQEKLRKLRQEREPGSSTASTENVPSSSNKPTK</sequence>
<evidence type="ECO:0000256" key="2">
    <source>
        <dbReference type="SAM" id="Phobius"/>
    </source>
</evidence>
<dbReference type="Gramene" id="KVI11801">
    <property type="protein sequence ID" value="KVI11801"/>
    <property type="gene ID" value="Ccrd_009781"/>
</dbReference>
<keyword evidence="4" id="KW-1185">Reference proteome</keyword>
<accession>A0A103YMA9</accession>
<dbReference type="EMBL" id="LEKV01000040">
    <property type="protein sequence ID" value="KVI11801.1"/>
    <property type="molecule type" value="Genomic_DNA"/>
</dbReference>
<name>A0A103YMA9_CYNCS</name>
<dbReference type="OMA" id="WASYGVV"/>
<keyword evidence="2" id="KW-1133">Transmembrane helix</keyword>
<reference evidence="3 4" key="1">
    <citation type="journal article" date="2016" name="Sci. Rep.">
        <title>The genome sequence of the outbreeding globe artichoke constructed de novo incorporating a phase-aware low-pass sequencing strategy of F1 progeny.</title>
        <authorList>
            <person name="Scaglione D."/>
            <person name="Reyes-Chin-Wo S."/>
            <person name="Acquadro A."/>
            <person name="Froenicke L."/>
            <person name="Portis E."/>
            <person name="Beitel C."/>
            <person name="Tirone M."/>
            <person name="Mauro R."/>
            <person name="Lo Monaco A."/>
            <person name="Mauromicale G."/>
            <person name="Faccioli P."/>
            <person name="Cattivelli L."/>
            <person name="Rieseberg L."/>
            <person name="Michelmore R."/>
            <person name="Lanteri S."/>
        </authorList>
    </citation>
    <scope>NUCLEOTIDE SEQUENCE [LARGE SCALE GENOMIC DNA]</scope>
    <source>
        <strain evidence="3">2C</strain>
    </source>
</reference>